<protein>
    <submittedName>
        <fullName evidence="8">Taurine dioxygenase/putative 2-oxoglutarate oxygenase</fullName>
    </submittedName>
</protein>
<organism evidence="8 9">
    <name type="scientific">Stella humosa</name>
    <dbReference type="NCBI Taxonomy" id="94"/>
    <lineage>
        <taxon>Bacteria</taxon>
        <taxon>Pseudomonadati</taxon>
        <taxon>Pseudomonadota</taxon>
        <taxon>Alphaproteobacteria</taxon>
        <taxon>Rhodospirillales</taxon>
        <taxon>Stellaceae</taxon>
        <taxon>Stella</taxon>
    </lineage>
</organism>
<sequence>MTLSTRPLAPALGVEIFGLDLSQPFSEATAAELLDLYRRHHLLLLRGQQMGEDEQLRFAEVFGPISRRSPAMQKAKTAYVSNSRADGVLGQGELHFHSDNTFFVHPLKAIGLYGIEIPPAGGDTLFSNCAAVHAALPDGLRRRLEGLSSYQLFDYDGDYNKRSVEEGTPESAARAVHPLVWTDPDTGTKAVFLSEHTTVRINELPIAEGEALIAELRGWIADPRFGYRHRWQPGDMLLWDNIILQHAREPFDTSHRRTLRRTPIGDPEGERRFPQSRTVVGRLPYREPAAQTA</sequence>
<keyword evidence="2" id="KW-0479">Metal-binding</keyword>
<dbReference type="GO" id="GO:0046872">
    <property type="term" value="F:metal ion binding"/>
    <property type="evidence" value="ECO:0007669"/>
    <property type="project" value="UniProtKB-KW"/>
</dbReference>
<dbReference type="EMBL" id="RJKX01000016">
    <property type="protein sequence ID" value="ROP83786.1"/>
    <property type="molecule type" value="Genomic_DNA"/>
</dbReference>
<keyword evidence="9" id="KW-1185">Reference proteome</keyword>
<comment type="caution">
    <text evidence="8">The sequence shown here is derived from an EMBL/GenBank/DDBJ whole genome shotgun (WGS) entry which is preliminary data.</text>
</comment>
<dbReference type="InterPro" id="IPR003819">
    <property type="entry name" value="TauD/TfdA-like"/>
</dbReference>
<dbReference type="Gene3D" id="3.60.130.10">
    <property type="entry name" value="Clavaminate synthase-like"/>
    <property type="match status" value="1"/>
</dbReference>
<dbReference type="InterPro" id="IPR051323">
    <property type="entry name" value="AtsK-like"/>
</dbReference>
<feature type="region of interest" description="Disordered" evidence="6">
    <location>
        <begin position="254"/>
        <end position="293"/>
    </location>
</feature>
<evidence type="ECO:0000259" key="7">
    <source>
        <dbReference type="Pfam" id="PF02668"/>
    </source>
</evidence>
<gene>
    <name evidence="8" type="ORF">EDC65_4435</name>
</gene>
<evidence type="ECO:0000313" key="9">
    <source>
        <dbReference type="Proteomes" id="UP000278222"/>
    </source>
</evidence>
<feature type="domain" description="TauD/TfdA-like" evidence="7">
    <location>
        <begin position="5"/>
        <end position="262"/>
    </location>
</feature>
<dbReference type="InterPro" id="IPR042098">
    <property type="entry name" value="TauD-like_sf"/>
</dbReference>
<evidence type="ECO:0000256" key="6">
    <source>
        <dbReference type="SAM" id="MobiDB-lite"/>
    </source>
</evidence>
<evidence type="ECO:0000256" key="5">
    <source>
        <dbReference type="ARBA" id="ARBA00023004"/>
    </source>
</evidence>
<dbReference type="GO" id="GO:0006790">
    <property type="term" value="P:sulfur compound metabolic process"/>
    <property type="evidence" value="ECO:0007669"/>
    <property type="project" value="TreeGrafter"/>
</dbReference>
<evidence type="ECO:0000313" key="8">
    <source>
        <dbReference type="EMBL" id="ROP83786.1"/>
    </source>
</evidence>
<keyword evidence="3 8" id="KW-0223">Dioxygenase</keyword>
<evidence type="ECO:0000256" key="4">
    <source>
        <dbReference type="ARBA" id="ARBA00023002"/>
    </source>
</evidence>
<dbReference type="AlphaFoldDB" id="A0A3N1KZZ6"/>
<keyword evidence="5" id="KW-0408">Iron</keyword>
<dbReference type="Pfam" id="PF02668">
    <property type="entry name" value="TauD"/>
    <property type="match status" value="1"/>
</dbReference>
<keyword evidence="4" id="KW-0560">Oxidoreductase</keyword>
<reference evidence="8 9" key="1">
    <citation type="submission" date="2018-11" db="EMBL/GenBank/DDBJ databases">
        <title>Genomic Encyclopedia of Type Strains, Phase IV (KMG-IV): sequencing the most valuable type-strain genomes for metagenomic binning, comparative biology and taxonomic classification.</title>
        <authorList>
            <person name="Goeker M."/>
        </authorList>
    </citation>
    <scope>NUCLEOTIDE SEQUENCE [LARGE SCALE GENOMIC DNA]</scope>
    <source>
        <strain evidence="8 9">DSM 5900</strain>
    </source>
</reference>
<dbReference type="PANTHER" id="PTHR30468:SF1">
    <property type="entry name" value="ALPHA-KETOGLUTARATE-DEPENDENT SULFONATE DIOXYGENASE"/>
    <property type="match status" value="1"/>
</dbReference>
<comment type="similarity">
    <text evidence="1">Belongs to the TfdA dioxygenase family.</text>
</comment>
<dbReference type="OrthoDB" id="7346227at2"/>
<dbReference type="Proteomes" id="UP000278222">
    <property type="component" value="Unassembled WGS sequence"/>
</dbReference>
<accession>A0A3N1KZZ6</accession>
<dbReference type="SUPFAM" id="SSF51197">
    <property type="entry name" value="Clavaminate synthase-like"/>
    <property type="match status" value="1"/>
</dbReference>
<name>A0A3N1KZZ6_9PROT</name>
<evidence type="ECO:0000256" key="3">
    <source>
        <dbReference type="ARBA" id="ARBA00022964"/>
    </source>
</evidence>
<proteinExistence type="inferred from homology"/>
<evidence type="ECO:0000256" key="2">
    <source>
        <dbReference type="ARBA" id="ARBA00022723"/>
    </source>
</evidence>
<dbReference type="GO" id="GO:0005737">
    <property type="term" value="C:cytoplasm"/>
    <property type="evidence" value="ECO:0007669"/>
    <property type="project" value="TreeGrafter"/>
</dbReference>
<dbReference type="PANTHER" id="PTHR30468">
    <property type="entry name" value="ALPHA-KETOGLUTARATE-DEPENDENT SULFONATE DIOXYGENASE"/>
    <property type="match status" value="1"/>
</dbReference>
<evidence type="ECO:0000256" key="1">
    <source>
        <dbReference type="ARBA" id="ARBA00005896"/>
    </source>
</evidence>
<dbReference type="RefSeq" id="WP_123693623.1">
    <property type="nucleotide sequence ID" value="NZ_AP019700.1"/>
</dbReference>
<dbReference type="GO" id="GO:0000908">
    <property type="term" value="F:taurine dioxygenase activity"/>
    <property type="evidence" value="ECO:0007669"/>
    <property type="project" value="TreeGrafter"/>
</dbReference>